<name>A0A8J2TVH5_9MICO</name>
<sequence length="344" mass="36242">MSTSRNYTVVGGGAIGGTLAVHLAAAGHEVRIVDADAGHVQAINARGLTIETPQGNLNQKIAASIPDEGPAVLGAVLLAVKSQATEAAMGWIAPRLAADGYVASMQNGLNEPAIAARIGAERTVEAFVDLFADVTGPGVVKDGGAGTIALGDYGGAGAASARGDEASERVRALAEDLWHWGEPIVTGNVRGFLWAKLAFGAMLTATALQDEDMSVLVDRHRDVMTRLAREVFAVAVTEGVQLEPFDAFEPELYAEGADPAAHEASVSRLVEWLDGQAKKRSGIWRDLAVRRRPTEIPHQYGTVLDLAAERGIQTPVLARLVRLIQSLERGEAQMGPHLLDELAA</sequence>
<feature type="domain" description="Ketopantoate reductase C-terminal" evidence="6">
    <location>
        <begin position="188"/>
        <end position="327"/>
    </location>
</feature>
<feature type="domain" description="Ketopantoate reductase N-terminal" evidence="5">
    <location>
        <begin position="8"/>
        <end position="153"/>
    </location>
</feature>
<dbReference type="GO" id="GO:0005737">
    <property type="term" value="C:cytoplasm"/>
    <property type="evidence" value="ECO:0007669"/>
    <property type="project" value="TreeGrafter"/>
</dbReference>
<dbReference type="Pfam" id="PF08546">
    <property type="entry name" value="ApbA_C"/>
    <property type="match status" value="1"/>
</dbReference>
<evidence type="ECO:0000313" key="8">
    <source>
        <dbReference type="Proteomes" id="UP000616114"/>
    </source>
</evidence>
<evidence type="ECO:0000259" key="6">
    <source>
        <dbReference type="Pfam" id="PF08546"/>
    </source>
</evidence>
<keyword evidence="3 4" id="KW-0560">Oxidoreductase</keyword>
<dbReference type="InterPro" id="IPR013332">
    <property type="entry name" value="KPR_N"/>
</dbReference>
<evidence type="ECO:0000256" key="2">
    <source>
        <dbReference type="ARBA" id="ARBA00022857"/>
    </source>
</evidence>
<protein>
    <recommendedName>
        <fullName evidence="4">2-dehydropantoate 2-reductase</fullName>
        <ecNumber evidence="4">1.1.1.169</ecNumber>
    </recommendedName>
    <alternativeName>
        <fullName evidence="4">Ketopantoate reductase</fullName>
    </alternativeName>
</protein>
<reference evidence="7" key="1">
    <citation type="journal article" date="2014" name="Int. J. Syst. Evol. Microbiol.">
        <title>Complete genome sequence of Corynebacterium casei LMG S-19264T (=DSM 44701T), isolated from a smear-ripened cheese.</title>
        <authorList>
            <consortium name="US DOE Joint Genome Institute (JGI-PGF)"/>
            <person name="Walter F."/>
            <person name="Albersmeier A."/>
            <person name="Kalinowski J."/>
            <person name="Ruckert C."/>
        </authorList>
    </citation>
    <scope>NUCLEOTIDE SEQUENCE</scope>
    <source>
        <strain evidence="7">CGMCC 1.12785</strain>
    </source>
</reference>
<dbReference type="RefSeq" id="WP_188549156.1">
    <property type="nucleotide sequence ID" value="NZ_BMFY01000001.1"/>
</dbReference>
<dbReference type="Gene3D" id="1.10.1040.10">
    <property type="entry name" value="N-(1-d-carboxylethyl)-l-norvaline Dehydrogenase, domain 2"/>
    <property type="match status" value="1"/>
</dbReference>
<dbReference type="PANTHER" id="PTHR21708:SF26">
    <property type="entry name" value="2-DEHYDROPANTOATE 2-REDUCTASE"/>
    <property type="match status" value="1"/>
</dbReference>
<dbReference type="InterPro" id="IPR036291">
    <property type="entry name" value="NAD(P)-bd_dom_sf"/>
</dbReference>
<dbReference type="InterPro" id="IPR008927">
    <property type="entry name" value="6-PGluconate_DH-like_C_sf"/>
</dbReference>
<comment type="catalytic activity">
    <reaction evidence="4">
        <text>(R)-pantoate + NADP(+) = 2-dehydropantoate + NADPH + H(+)</text>
        <dbReference type="Rhea" id="RHEA:16233"/>
        <dbReference type="ChEBI" id="CHEBI:11561"/>
        <dbReference type="ChEBI" id="CHEBI:15378"/>
        <dbReference type="ChEBI" id="CHEBI:15980"/>
        <dbReference type="ChEBI" id="CHEBI:57783"/>
        <dbReference type="ChEBI" id="CHEBI:58349"/>
        <dbReference type="EC" id="1.1.1.169"/>
    </reaction>
</comment>
<organism evidence="7 8">
    <name type="scientific">Sediminivirga luteola</name>
    <dbReference type="NCBI Taxonomy" id="1774748"/>
    <lineage>
        <taxon>Bacteria</taxon>
        <taxon>Bacillati</taxon>
        <taxon>Actinomycetota</taxon>
        <taxon>Actinomycetes</taxon>
        <taxon>Micrococcales</taxon>
        <taxon>Brevibacteriaceae</taxon>
        <taxon>Sediminivirga</taxon>
    </lineage>
</organism>
<dbReference type="InterPro" id="IPR051402">
    <property type="entry name" value="KPR-Related"/>
</dbReference>
<dbReference type="EC" id="1.1.1.169" evidence="4"/>
<evidence type="ECO:0000256" key="1">
    <source>
        <dbReference type="ARBA" id="ARBA00007870"/>
    </source>
</evidence>
<dbReference type="SUPFAM" id="SSF48179">
    <property type="entry name" value="6-phosphogluconate dehydrogenase C-terminal domain-like"/>
    <property type="match status" value="1"/>
</dbReference>
<dbReference type="GO" id="GO:0015940">
    <property type="term" value="P:pantothenate biosynthetic process"/>
    <property type="evidence" value="ECO:0007669"/>
    <property type="project" value="UniProtKB-UniPathway"/>
</dbReference>
<comment type="function">
    <text evidence="4">Catalyzes the NADPH-dependent reduction of ketopantoate into pantoic acid.</text>
</comment>
<gene>
    <name evidence="7" type="ORF">GCM10011333_03170</name>
</gene>
<dbReference type="InterPro" id="IPR013752">
    <property type="entry name" value="KPA_reductase"/>
</dbReference>
<evidence type="ECO:0000256" key="4">
    <source>
        <dbReference type="RuleBase" id="RU362068"/>
    </source>
</evidence>
<dbReference type="Pfam" id="PF02558">
    <property type="entry name" value="ApbA"/>
    <property type="match status" value="1"/>
</dbReference>
<keyword evidence="8" id="KW-1185">Reference proteome</keyword>
<proteinExistence type="inferred from homology"/>
<dbReference type="InterPro" id="IPR003710">
    <property type="entry name" value="ApbA"/>
</dbReference>
<dbReference type="Proteomes" id="UP000616114">
    <property type="component" value="Unassembled WGS sequence"/>
</dbReference>
<dbReference type="PANTHER" id="PTHR21708">
    <property type="entry name" value="PROBABLE 2-DEHYDROPANTOATE 2-REDUCTASE"/>
    <property type="match status" value="1"/>
</dbReference>
<dbReference type="UniPathway" id="UPA00028">
    <property type="reaction ID" value="UER00004"/>
</dbReference>
<dbReference type="SUPFAM" id="SSF51735">
    <property type="entry name" value="NAD(P)-binding Rossmann-fold domains"/>
    <property type="match status" value="1"/>
</dbReference>
<dbReference type="NCBIfam" id="TIGR00745">
    <property type="entry name" value="apbA_panE"/>
    <property type="match status" value="1"/>
</dbReference>
<dbReference type="InterPro" id="IPR013328">
    <property type="entry name" value="6PGD_dom2"/>
</dbReference>
<keyword evidence="2 4" id="KW-0521">NADP</keyword>
<evidence type="ECO:0000259" key="5">
    <source>
        <dbReference type="Pfam" id="PF02558"/>
    </source>
</evidence>
<evidence type="ECO:0000313" key="7">
    <source>
        <dbReference type="EMBL" id="GGA03778.1"/>
    </source>
</evidence>
<dbReference type="AlphaFoldDB" id="A0A8J2TVH5"/>
<accession>A0A8J2TVH5</accession>
<dbReference type="GO" id="GO:0008677">
    <property type="term" value="F:2-dehydropantoate 2-reductase activity"/>
    <property type="evidence" value="ECO:0007669"/>
    <property type="project" value="UniProtKB-EC"/>
</dbReference>
<comment type="caution">
    <text evidence="7">The sequence shown here is derived from an EMBL/GenBank/DDBJ whole genome shotgun (WGS) entry which is preliminary data.</text>
</comment>
<reference evidence="7" key="2">
    <citation type="submission" date="2020-09" db="EMBL/GenBank/DDBJ databases">
        <authorList>
            <person name="Sun Q."/>
            <person name="Zhou Y."/>
        </authorList>
    </citation>
    <scope>NUCLEOTIDE SEQUENCE</scope>
    <source>
        <strain evidence="7">CGMCC 1.12785</strain>
    </source>
</reference>
<comment type="similarity">
    <text evidence="1 4">Belongs to the ketopantoate reductase family.</text>
</comment>
<comment type="pathway">
    <text evidence="4">Cofactor biosynthesis; (R)-pantothenate biosynthesis; (R)-pantoate from 3-methyl-2-oxobutanoate: step 2/2.</text>
</comment>
<dbReference type="EMBL" id="BMFY01000001">
    <property type="protein sequence ID" value="GGA03778.1"/>
    <property type="molecule type" value="Genomic_DNA"/>
</dbReference>
<keyword evidence="4" id="KW-0566">Pantothenate biosynthesis</keyword>
<evidence type="ECO:0000256" key="3">
    <source>
        <dbReference type="ARBA" id="ARBA00023002"/>
    </source>
</evidence>
<dbReference type="Gene3D" id="3.40.50.720">
    <property type="entry name" value="NAD(P)-binding Rossmann-like Domain"/>
    <property type="match status" value="1"/>
</dbReference>